<dbReference type="Proteomes" id="UP001152485">
    <property type="component" value="Unassembled WGS sequence"/>
</dbReference>
<gene>
    <name evidence="1" type="ORF">PSECIP111854_04037</name>
    <name evidence="2" type="ORF">PSECIP111951_04077</name>
</gene>
<evidence type="ECO:0000313" key="2">
    <source>
        <dbReference type="EMBL" id="CAH9068226.1"/>
    </source>
</evidence>
<organism evidence="1 3">
    <name type="scientific">Pseudoalteromonas holothuriae</name>
    <dbReference type="NCBI Taxonomy" id="2963714"/>
    <lineage>
        <taxon>Bacteria</taxon>
        <taxon>Pseudomonadati</taxon>
        <taxon>Pseudomonadota</taxon>
        <taxon>Gammaproteobacteria</taxon>
        <taxon>Alteromonadales</taxon>
        <taxon>Pseudoalteromonadaceae</taxon>
        <taxon>Pseudoalteromonas</taxon>
    </lineage>
</organism>
<sequence length="286" mass="33405">MREVSVEKVYIEDLECFKNLFYDNLSYIPWGDYVKMFTVRDPNIEDKFVGIGLKKNDVWVGFVGMIRAMRWLNGTKVATANMTTFVIEEKSRQDGWQFFMAMSEFSDLILTALSPMPITVKLLSMFNSGAVQSRHFQLIETQAPYDYFCGVVNDDSALHSILRGEELDIYNYHKGGKCINMLFRNNYEHCYVILKVNNIEEQNYMEVIYFSNESFFVKSISAIYHIVSDLYVFDGLVIDEFDAPEIMKSSAKKIAMKEPRMIFGEQSKNKKFPFMCLYSERMFLDI</sequence>
<dbReference type="RefSeq" id="WP_261595389.1">
    <property type="nucleotide sequence ID" value="NZ_CAMAPC010000030.1"/>
</dbReference>
<reference evidence="1 4" key="1">
    <citation type="submission" date="2022-07" db="EMBL/GenBank/DDBJ databases">
        <authorList>
            <person name="Criscuolo A."/>
        </authorList>
    </citation>
    <scope>NUCLEOTIDE SEQUENCE</scope>
    <source>
        <strain evidence="4">CIP 111951</strain>
        <strain evidence="1">CIP111854</strain>
        <strain evidence="2">CIP111951</strain>
    </source>
</reference>
<dbReference type="EMBL" id="CAMAPC010000030">
    <property type="protein sequence ID" value="CAH9067169.1"/>
    <property type="molecule type" value="Genomic_DNA"/>
</dbReference>
<proteinExistence type="predicted"/>
<dbReference type="AlphaFoldDB" id="A0A9W4R5A3"/>
<evidence type="ECO:0000313" key="3">
    <source>
        <dbReference type="Proteomes" id="UP001152467"/>
    </source>
</evidence>
<dbReference type="Proteomes" id="UP001152467">
    <property type="component" value="Unassembled WGS sequence"/>
</dbReference>
<dbReference type="EMBL" id="CAMAPD010000034">
    <property type="protein sequence ID" value="CAH9068226.1"/>
    <property type="molecule type" value="Genomic_DNA"/>
</dbReference>
<evidence type="ECO:0000313" key="1">
    <source>
        <dbReference type="EMBL" id="CAH9067169.1"/>
    </source>
</evidence>
<protein>
    <submittedName>
        <fullName evidence="1">Uncharacterized protein</fullName>
    </submittedName>
</protein>
<comment type="caution">
    <text evidence="1">The sequence shown here is derived from an EMBL/GenBank/DDBJ whole genome shotgun (WGS) entry which is preliminary data.</text>
</comment>
<name>A0A9W4R5A3_9GAMM</name>
<evidence type="ECO:0000313" key="4">
    <source>
        <dbReference type="Proteomes" id="UP001152485"/>
    </source>
</evidence>
<keyword evidence="3" id="KW-1185">Reference proteome</keyword>
<accession>A0A9W4R5A3</accession>